<evidence type="ECO:0000256" key="4">
    <source>
        <dbReference type="ARBA" id="ARBA00022737"/>
    </source>
</evidence>
<dbReference type="InterPro" id="IPR011527">
    <property type="entry name" value="ABC1_TM_dom"/>
</dbReference>
<dbReference type="PANTHER" id="PTHR43394">
    <property type="entry name" value="ATP-DEPENDENT PERMEASE MDL1, MITOCHONDRIAL"/>
    <property type="match status" value="1"/>
</dbReference>
<evidence type="ECO:0000313" key="11">
    <source>
        <dbReference type="EMBL" id="KAF4724648.1"/>
    </source>
</evidence>
<organism evidence="10 13">
    <name type="scientific">Perkinsus olseni</name>
    <name type="common">Perkinsus atlanticus</name>
    <dbReference type="NCBI Taxonomy" id="32597"/>
    <lineage>
        <taxon>Eukaryota</taxon>
        <taxon>Sar</taxon>
        <taxon>Alveolata</taxon>
        <taxon>Perkinsozoa</taxon>
        <taxon>Perkinsea</taxon>
        <taxon>Perkinsida</taxon>
        <taxon>Perkinsidae</taxon>
        <taxon>Perkinsus</taxon>
    </lineage>
</organism>
<dbReference type="Proteomes" id="UP000553632">
    <property type="component" value="Unassembled WGS sequence"/>
</dbReference>
<evidence type="ECO:0000256" key="3">
    <source>
        <dbReference type="ARBA" id="ARBA00022692"/>
    </source>
</evidence>
<feature type="transmembrane region" description="Helical" evidence="8">
    <location>
        <begin position="46"/>
        <end position="71"/>
    </location>
</feature>
<sequence length="138" mass="15167">MVKLSLSKRCSRRRRRRQDDATPAAGKEEISVSYFRLFSLASRNDYYALACGIVAALCNGALMPVFSLLFGNFASASAGGLDGFMDRIVTITWQMCILAGVALITAAIFNTCFTYFSENQASRLRVKYLQAVIGQDIA</sequence>
<evidence type="ECO:0000256" key="5">
    <source>
        <dbReference type="ARBA" id="ARBA00022989"/>
    </source>
</evidence>
<dbReference type="InterPro" id="IPR036640">
    <property type="entry name" value="ABC1_TM_sf"/>
</dbReference>
<dbReference type="EMBL" id="JABANM010034136">
    <property type="protein sequence ID" value="KAF4700136.1"/>
    <property type="molecule type" value="Genomic_DNA"/>
</dbReference>
<evidence type="ECO:0000313" key="10">
    <source>
        <dbReference type="EMBL" id="KAF4700136.1"/>
    </source>
</evidence>
<keyword evidence="5 8" id="KW-1133">Transmembrane helix</keyword>
<evidence type="ECO:0000256" key="6">
    <source>
        <dbReference type="ARBA" id="ARBA00023136"/>
    </source>
</evidence>
<feature type="transmembrane region" description="Helical" evidence="8">
    <location>
        <begin position="91"/>
        <end position="116"/>
    </location>
</feature>
<dbReference type="Proteomes" id="UP000574390">
    <property type="component" value="Unassembled WGS sequence"/>
</dbReference>
<dbReference type="GO" id="GO:0090374">
    <property type="term" value="P:oligopeptide export from mitochondrion"/>
    <property type="evidence" value="ECO:0007669"/>
    <property type="project" value="TreeGrafter"/>
</dbReference>
<protein>
    <submittedName>
        <fullName evidence="10">(ABC) transporter</fullName>
    </submittedName>
</protein>
<dbReference type="Pfam" id="PF00664">
    <property type="entry name" value="ABC_membrane"/>
    <property type="match status" value="1"/>
</dbReference>
<dbReference type="GO" id="GO:0005524">
    <property type="term" value="F:ATP binding"/>
    <property type="evidence" value="ECO:0007669"/>
    <property type="project" value="InterPro"/>
</dbReference>
<dbReference type="InterPro" id="IPR039421">
    <property type="entry name" value="Type_1_exporter"/>
</dbReference>
<dbReference type="GO" id="GO:0005743">
    <property type="term" value="C:mitochondrial inner membrane"/>
    <property type="evidence" value="ECO:0007669"/>
    <property type="project" value="TreeGrafter"/>
</dbReference>
<name>A0A7J6PWS7_PEROL</name>
<keyword evidence="6 8" id="KW-0472">Membrane</keyword>
<dbReference type="AlphaFoldDB" id="A0A7J6PWS7"/>
<dbReference type="PROSITE" id="PS50929">
    <property type="entry name" value="ABC_TM1F"/>
    <property type="match status" value="1"/>
</dbReference>
<dbReference type="Gene3D" id="1.20.1560.10">
    <property type="entry name" value="ABC transporter type 1, transmembrane domain"/>
    <property type="match status" value="1"/>
</dbReference>
<evidence type="ECO:0000313" key="13">
    <source>
        <dbReference type="Proteomes" id="UP000574390"/>
    </source>
</evidence>
<comment type="caution">
    <text evidence="10">The sequence shown here is derived from an EMBL/GenBank/DDBJ whole genome shotgun (WGS) entry which is preliminary data.</text>
</comment>
<evidence type="ECO:0000256" key="1">
    <source>
        <dbReference type="ARBA" id="ARBA00004141"/>
    </source>
</evidence>
<keyword evidence="4" id="KW-0677">Repeat</keyword>
<evidence type="ECO:0000259" key="9">
    <source>
        <dbReference type="PROSITE" id="PS50929"/>
    </source>
</evidence>
<gene>
    <name evidence="10" type="primary">ABCB2_43</name>
    <name evidence="11" type="synonym">ABCB2_14</name>
    <name evidence="10" type="ORF">FOZ62_026409</name>
    <name evidence="11" type="ORF">FOZ63_008985</name>
</gene>
<dbReference type="EMBL" id="JABANO010022762">
    <property type="protein sequence ID" value="KAF4724648.1"/>
    <property type="molecule type" value="Genomic_DNA"/>
</dbReference>
<keyword evidence="3 8" id="KW-0812">Transmembrane</keyword>
<dbReference type="GO" id="GO:0015421">
    <property type="term" value="F:ABC-type oligopeptide transporter activity"/>
    <property type="evidence" value="ECO:0007669"/>
    <property type="project" value="TreeGrafter"/>
</dbReference>
<evidence type="ECO:0000313" key="12">
    <source>
        <dbReference type="Proteomes" id="UP000553632"/>
    </source>
</evidence>
<evidence type="ECO:0000256" key="8">
    <source>
        <dbReference type="SAM" id="Phobius"/>
    </source>
</evidence>
<keyword evidence="2" id="KW-0813">Transport</keyword>
<reference evidence="12 13" key="1">
    <citation type="submission" date="2020-04" db="EMBL/GenBank/DDBJ databases">
        <title>Perkinsus olseni comparative genomics.</title>
        <authorList>
            <person name="Bogema D.R."/>
        </authorList>
    </citation>
    <scope>NUCLEOTIDE SEQUENCE [LARGE SCALE GENOMIC DNA]</scope>
    <source>
        <strain evidence="10">ATCC PRA-205</strain>
        <strain evidence="11 12">ATCC PRA-207</strain>
    </source>
</reference>
<comment type="subcellular location">
    <subcellularLocation>
        <location evidence="1">Membrane</location>
        <topology evidence="1">Multi-pass membrane protein</topology>
    </subcellularLocation>
</comment>
<evidence type="ECO:0000256" key="2">
    <source>
        <dbReference type="ARBA" id="ARBA00022448"/>
    </source>
</evidence>
<dbReference type="SUPFAM" id="SSF90123">
    <property type="entry name" value="ABC transporter transmembrane region"/>
    <property type="match status" value="1"/>
</dbReference>
<accession>A0A7J6PWS7</accession>
<keyword evidence="12" id="KW-1185">Reference proteome</keyword>
<feature type="non-terminal residue" evidence="10">
    <location>
        <position position="138"/>
    </location>
</feature>
<evidence type="ECO:0000256" key="7">
    <source>
        <dbReference type="SAM" id="MobiDB-lite"/>
    </source>
</evidence>
<feature type="domain" description="ABC transmembrane type-1" evidence="9">
    <location>
        <begin position="52"/>
        <end position="138"/>
    </location>
</feature>
<proteinExistence type="predicted"/>
<feature type="region of interest" description="Disordered" evidence="7">
    <location>
        <begin position="1"/>
        <end position="22"/>
    </location>
</feature>
<dbReference type="PANTHER" id="PTHR43394:SF11">
    <property type="entry name" value="ATP-BINDING CASSETTE TRANSPORTER"/>
    <property type="match status" value="1"/>
</dbReference>